<dbReference type="VEuPathDB" id="FungiDB:GGTG_00946"/>
<reference evidence="4" key="4">
    <citation type="journal article" date="2015" name="G3 (Bethesda)">
        <title>Genome sequences of three phytopathogenic species of the Magnaporthaceae family of fungi.</title>
        <authorList>
            <person name="Okagaki L.H."/>
            <person name="Nunes C.C."/>
            <person name="Sailsbery J."/>
            <person name="Clay B."/>
            <person name="Brown D."/>
            <person name="John T."/>
            <person name="Oh Y."/>
            <person name="Young N."/>
            <person name="Fitzgerald M."/>
            <person name="Haas B.J."/>
            <person name="Zeng Q."/>
            <person name="Young S."/>
            <person name="Adiconis X."/>
            <person name="Fan L."/>
            <person name="Levin J.Z."/>
            <person name="Mitchell T.K."/>
            <person name="Okubara P.A."/>
            <person name="Farman M.L."/>
            <person name="Kohn L.M."/>
            <person name="Birren B."/>
            <person name="Ma L.-J."/>
            <person name="Dean R.A."/>
        </authorList>
    </citation>
    <scope>NUCLEOTIDE SEQUENCE</scope>
    <source>
        <strain evidence="4">R3-111a-1</strain>
    </source>
</reference>
<gene>
    <name evidence="4" type="primary">20341404</name>
    <name evidence="3" type="ORF">GGTG_00946</name>
</gene>
<evidence type="ECO:0000313" key="3">
    <source>
        <dbReference type="EMBL" id="EJT80956.1"/>
    </source>
</evidence>
<feature type="region of interest" description="Disordered" evidence="1">
    <location>
        <begin position="1"/>
        <end position="114"/>
    </location>
</feature>
<dbReference type="GeneID" id="20341404"/>
<dbReference type="EMBL" id="GL385395">
    <property type="protein sequence ID" value="EJT80956.1"/>
    <property type="molecule type" value="Genomic_DNA"/>
</dbReference>
<evidence type="ECO:0000256" key="1">
    <source>
        <dbReference type="SAM" id="MobiDB-lite"/>
    </source>
</evidence>
<reference evidence="4" key="5">
    <citation type="submission" date="2018-04" db="UniProtKB">
        <authorList>
            <consortium name="EnsemblFungi"/>
        </authorList>
    </citation>
    <scope>IDENTIFICATION</scope>
    <source>
        <strain evidence="4">R3-111a-1</strain>
    </source>
</reference>
<sequence>MGSSASKTAQTSARKYPSRAGNLSPPSAATSKPPPPTSSRRSPTQSRAPGVKDEAIRLDSMDPSPPTSGAGSLAERLRQIGAVRPNPTLSHSSTANNGPASAPLPARNTTLSALDARRALQRKADREAAEAGRAGFPGRELAGVAALRDVLVMRAHGVAAPEIEARLGLRPGAVARLGPPRAVGLLGEGGAAS</sequence>
<dbReference type="RefSeq" id="XP_009216965.1">
    <property type="nucleotide sequence ID" value="XM_009218701.1"/>
</dbReference>
<keyword evidence="5" id="KW-1185">Reference proteome</keyword>
<dbReference type="Pfam" id="PF22943">
    <property type="entry name" value="HTH_68"/>
    <property type="match status" value="1"/>
</dbReference>
<evidence type="ECO:0000313" key="5">
    <source>
        <dbReference type="Proteomes" id="UP000006039"/>
    </source>
</evidence>
<organism evidence="3">
    <name type="scientific">Gaeumannomyces tritici (strain R3-111a-1)</name>
    <name type="common">Wheat and barley take-all root rot fungus</name>
    <name type="synonym">Gaeumannomyces graminis var. tritici</name>
    <dbReference type="NCBI Taxonomy" id="644352"/>
    <lineage>
        <taxon>Eukaryota</taxon>
        <taxon>Fungi</taxon>
        <taxon>Dikarya</taxon>
        <taxon>Ascomycota</taxon>
        <taxon>Pezizomycotina</taxon>
        <taxon>Sordariomycetes</taxon>
        <taxon>Sordariomycetidae</taxon>
        <taxon>Magnaporthales</taxon>
        <taxon>Magnaporthaceae</taxon>
        <taxon>Gaeumannomyces</taxon>
    </lineage>
</organism>
<protein>
    <recommendedName>
        <fullName evidence="2">Helix-turn-helix domain-containing protein</fullName>
    </recommendedName>
</protein>
<feature type="domain" description="Helix-turn-helix" evidence="2">
    <location>
        <begin position="144"/>
        <end position="184"/>
    </location>
</feature>
<dbReference type="STRING" id="644352.J3NI63"/>
<reference evidence="3" key="2">
    <citation type="submission" date="2010-07" db="EMBL/GenBank/DDBJ databases">
        <authorList>
            <consortium name="The Broad Institute Genome Sequencing Platform"/>
            <consortium name="Broad Institute Genome Sequencing Center for Infectious Disease"/>
            <person name="Ma L.-J."/>
            <person name="Dead R."/>
            <person name="Young S."/>
            <person name="Zeng Q."/>
            <person name="Koehrsen M."/>
            <person name="Alvarado L."/>
            <person name="Berlin A."/>
            <person name="Chapman S.B."/>
            <person name="Chen Z."/>
            <person name="Freedman E."/>
            <person name="Gellesch M."/>
            <person name="Goldberg J."/>
            <person name="Griggs A."/>
            <person name="Gujja S."/>
            <person name="Heilman E.R."/>
            <person name="Heiman D."/>
            <person name="Hepburn T."/>
            <person name="Howarth C."/>
            <person name="Jen D."/>
            <person name="Larson L."/>
            <person name="Mehta T."/>
            <person name="Neiman D."/>
            <person name="Pearson M."/>
            <person name="Roberts A."/>
            <person name="Saif S."/>
            <person name="Shea T."/>
            <person name="Shenoy N."/>
            <person name="Sisk P."/>
            <person name="Stolte C."/>
            <person name="Sykes S."/>
            <person name="Walk T."/>
            <person name="White J."/>
            <person name="Yandava C."/>
            <person name="Haas B."/>
            <person name="Nusbaum C."/>
            <person name="Birren B."/>
        </authorList>
    </citation>
    <scope>NUCLEOTIDE SEQUENCE</scope>
    <source>
        <strain evidence="3">R3-111a-1</strain>
    </source>
</reference>
<name>J3NI63_GAET3</name>
<feature type="compositionally biased region" description="Basic and acidic residues" evidence="1">
    <location>
        <begin position="50"/>
        <end position="60"/>
    </location>
</feature>
<evidence type="ECO:0000259" key="2">
    <source>
        <dbReference type="Pfam" id="PF22943"/>
    </source>
</evidence>
<dbReference type="AlphaFoldDB" id="J3NI63"/>
<feature type="compositionally biased region" description="Polar residues" evidence="1">
    <location>
        <begin position="87"/>
        <end position="99"/>
    </location>
</feature>
<proteinExistence type="predicted"/>
<reference evidence="3" key="3">
    <citation type="submission" date="2010-09" db="EMBL/GenBank/DDBJ databases">
        <title>Annotation of Gaeumannomyces graminis var. tritici R3-111a-1.</title>
        <authorList>
            <consortium name="The Broad Institute Genome Sequencing Platform"/>
            <person name="Ma L.-J."/>
            <person name="Dead R."/>
            <person name="Young S.K."/>
            <person name="Zeng Q."/>
            <person name="Gargeya S."/>
            <person name="Fitzgerald M."/>
            <person name="Haas B."/>
            <person name="Abouelleil A."/>
            <person name="Alvarado L."/>
            <person name="Arachchi H.M."/>
            <person name="Berlin A."/>
            <person name="Brown A."/>
            <person name="Chapman S.B."/>
            <person name="Chen Z."/>
            <person name="Dunbar C."/>
            <person name="Freedman E."/>
            <person name="Gearin G."/>
            <person name="Gellesch M."/>
            <person name="Goldberg J."/>
            <person name="Griggs A."/>
            <person name="Gujja S."/>
            <person name="Heiman D."/>
            <person name="Howarth C."/>
            <person name="Larson L."/>
            <person name="Lui A."/>
            <person name="MacDonald P.J.P."/>
            <person name="Mehta T."/>
            <person name="Montmayeur A."/>
            <person name="Murphy C."/>
            <person name="Neiman D."/>
            <person name="Pearson M."/>
            <person name="Priest M."/>
            <person name="Roberts A."/>
            <person name="Saif S."/>
            <person name="Shea T."/>
            <person name="Shenoy N."/>
            <person name="Sisk P."/>
            <person name="Stolte C."/>
            <person name="Sykes S."/>
            <person name="Yandava C."/>
            <person name="Wortman J."/>
            <person name="Nusbaum C."/>
            <person name="Birren B."/>
        </authorList>
    </citation>
    <scope>NUCLEOTIDE SEQUENCE</scope>
    <source>
        <strain evidence="3">R3-111a-1</strain>
    </source>
</reference>
<feature type="compositionally biased region" description="Low complexity" evidence="1">
    <location>
        <begin position="38"/>
        <end position="49"/>
    </location>
</feature>
<dbReference type="Proteomes" id="UP000006039">
    <property type="component" value="Unassembled WGS sequence"/>
</dbReference>
<evidence type="ECO:0000313" key="4">
    <source>
        <dbReference type="EnsemblFungi" id="EJT80956"/>
    </source>
</evidence>
<reference evidence="5" key="1">
    <citation type="submission" date="2010-07" db="EMBL/GenBank/DDBJ databases">
        <title>The genome sequence of Gaeumannomyces graminis var. tritici strain R3-111a-1.</title>
        <authorList>
            <consortium name="The Broad Institute Genome Sequencing Platform"/>
            <person name="Ma L.-J."/>
            <person name="Dead R."/>
            <person name="Young S."/>
            <person name="Zeng Q."/>
            <person name="Koehrsen M."/>
            <person name="Alvarado L."/>
            <person name="Berlin A."/>
            <person name="Chapman S.B."/>
            <person name="Chen Z."/>
            <person name="Freedman E."/>
            <person name="Gellesch M."/>
            <person name="Goldberg J."/>
            <person name="Griggs A."/>
            <person name="Gujja S."/>
            <person name="Heilman E.R."/>
            <person name="Heiman D."/>
            <person name="Hepburn T."/>
            <person name="Howarth C."/>
            <person name="Jen D."/>
            <person name="Larson L."/>
            <person name="Mehta T."/>
            <person name="Neiman D."/>
            <person name="Pearson M."/>
            <person name="Roberts A."/>
            <person name="Saif S."/>
            <person name="Shea T."/>
            <person name="Shenoy N."/>
            <person name="Sisk P."/>
            <person name="Stolte C."/>
            <person name="Sykes S."/>
            <person name="Walk T."/>
            <person name="White J."/>
            <person name="Yandava C."/>
            <person name="Haas B."/>
            <person name="Nusbaum C."/>
            <person name="Birren B."/>
        </authorList>
    </citation>
    <scope>NUCLEOTIDE SEQUENCE [LARGE SCALE GENOMIC DNA]</scope>
    <source>
        <strain evidence="5">R3-111a-1</strain>
    </source>
</reference>
<dbReference type="eggNOG" id="ENOG502SEWH">
    <property type="taxonomic scope" value="Eukaryota"/>
</dbReference>
<dbReference type="OrthoDB" id="4085451at2759"/>
<feature type="compositionally biased region" description="Polar residues" evidence="1">
    <location>
        <begin position="1"/>
        <end position="13"/>
    </location>
</feature>
<dbReference type="InterPro" id="IPR054448">
    <property type="entry name" value="HTH_put_ascomycetes"/>
</dbReference>
<dbReference type="EnsemblFungi" id="EJT80956">
    <property type="protein sequence ID" value="EJT80956"/>
    <property type="gene ID" value="GGTG_00946"/>
</dbReference>
<dbReference type="HOGENOM" id="CLU_087328_0_0_1"/>
<accession>J3NI63</accession>